<dbReference type="Proteomes" id="UP000663823">
    <property type="component" value="Unassembled WGS sequence"/>
</dbReference>
<name>A0A815FYB2_9BILA</name>
<comment type="caution">
    <text evidence="1">The sequence shown here is derived from an EMBL/GenBank/DDBJ whole genome shotgun (WGS) entry which is preliminary data.</text>
</comment>
<gene>
    <name evidence="2" type="ORF">OTI717_LOCUS25343</name>
    <name evidence="1" type="ORF">RFH988_LOCUS31285</name>
</gene>
<evidence type="ECO:0000313" key="2">
    <source>
        <dbReference type="EMBL" id="CAF3930988.1"/>
    </source>
</evidence>
<protein>
    <submittedName>
        <fullName evidence="1">Uncharacterized protein</fullName>
    </submittedName>
</protein>
<sequence>MTCSCGHYDYVDSTAKTLADAMAYHREHGNRIVHEKLTGSPLCQESSLDHNEKENEIANCMRLYQHSARCPIALRLFLDCNPISDDRSIILRYIIETLFIIHAETKLNMICPIGGDVEQRYGRPYDLVWCANLNHSSM</sequence>
<evidence type="ECO:0000313" key="1">
    <source>
        <dbReference type="EMBL" id="CAF1331456.1"/>
    </source>
</evidence>
<dbReference type="EMBL" id="CAJOAX010005006">
    <property type="protein sequence ID" value="CAF3930988.1"/>
    <property type="molecule type" value="Genomic_DNA"/>
</dbReference>
<reference evidence="1" key="1">
    <citation type="submission" date="2021-02" db="EMBL/GenBank/DDBJ databases">
        <authorList>
            <person name="Nowell W R."/>
        </authorList>
    </citation>
    <scope>NUCLEOTIDE SEQUENCE</scope>
</reference>
<dbReference type="OrthoDB" id="10050707at2759"/>
<evidence type="ECO:0000313" key="3">
    <source>
        <dbReference type="Proteomes" id="UP000663882"/>
    </source>
</evidence>
<dbReference type="EMBL" id="CAJNOO010003327">
    <property type="protein sequence ID" value="CAF1331456.1"/>
    <property type="molecule type" value="Genomic_DNA"/>
</dbReference>
<proteinExistence type="predicted"/>
<dbReference type="AlphaFoldDB" id="A0A815FYB2"/>
<accession>A0A815FYB2</accession>
<dbReference type="Proteomes" id="UP000663882">
    <property type="component" value="Unassembled WGS sequence"/>
</dbReference>
<organism evidence="1 3">
    <name type="scientific">Rotaria sordida</name>
    <dbReference type="NCBI Taxonomy" id="392033"/>
    <lineage>
        <taxon>Eukaryota</taxon>
        <taxon>Metazoa</taxon>
        <taxon>Spiralia</taxon>
        <taxon>Gnathifera</taxon>
        <taxon>Rotifera</taxon>
        <taxon>Eurotatoria</taxon>
        <taxon>Bdelloidea</taxon>
        <taxon>Philodinida</taxon>
        <taxon>Philodinidae</taxon>
        <taxon>Rotaria</taxon>
    </lineage>
</organism>